<dbReference type="AlphaFoldDB" id="A0A239N7G4"/>
<evidence type="ECO:0000256" key="1">
    <source>
        <dbReference type="SAM" id="Phobius"/>
    </source>
</evidence>
<organism evidence="2 3">
    <name type="scientific">Actinomadura meyerae</name>
    <dbReference type="NCBI Taxonomy" id="240840"/>
    <lineage>
        <taxon>Bacteria</taxon>
        <taxon>Bacillati</taxon>
        <taxon>Actinomycetota</taxon>
        <taxon>Actinomycetes</taxon>
        <taxon>Streptosporangiales</taxon>
        <taxon>Thermomonosporaceae</taxon>
        <taxon>Actinomadura</taxon>
    </lineage>
</organism>
<dbReference type="OrthoDB" id="6059373at2"/>
<name>A0A239N7G4_9ACTN</name>
<dbReference type="InterPro" id="IPR006311">
    <property type="entry name" value="TAT_signal"/>
</dbReference>
<accession>A0A239N7G4</accession>
<keyword evidence="1" id="KW-0812">Transmembrane</keyword>
<gene>
    <name evidence="2" type="ORF">SAMN05443665_103735</name>
</gene>
<keyword evidence="3" id="KW-1185">Reference proteome</keyword>
<dbReference type="EMBL" id="FZOR01000037">
    <property type="protein sequence ID" value="SNT50947.1"/>
    <property type="molecule type" value="Genomic_DNA"/>
</dbReference>
<keyword evidence="1" id="KW-1133">Transmembrane helix</keyword>
<feature type="transmembrane region" description="Helical" evidence="1">
    <location>
        <begin position="59"/>
        <end position="80"/>
    </location>
</feature>
<evidence type="ECO:0008006" key="4">
    <source>
        <dbReference type="Google" id="ProtNLM"/>
    </source>
</evidence>
<evidence type="ECO:0000313" key="3">
    <source>
        <dbReference type="Proteomes" id="UP000198318"/>
    </source>
</evidence>
<evidence type="ECO:0000313" key="2">
    <source>
        <dbReference type="EMBL" id="SNT50947.1"/>
    </source>
</evidence>
<dbReference type="PROSITE" id="PS51318">
    <property type="entry name" value="TAT"/>
    <property type="match status" value="1"/>
</dbReference>
<protein>
    <recommendedName>
        <fullName evidence="4">Transmembrane protein</fullName>
    </recommendedName>
</protein>
<dbReference type="Proteomes" id="UP000198318">
    <property type="component" value="Unassembled WGS sequence"/>
</dbReference>
<sequence>MTDETRPSAEDMIDRLAPMLSRRQRLRGVAALLTGLSGAAFVTTLWTTEPGGLPDRTQLAFALLTLTCLAWSGYGAWLVARRAPLFALDRVIAGWLALAAALLTTAVTVTLAAIRDRGLIPALIVGGVLITGTALFNVRAHHKRRTLLHRKEELTAQDQR</sequence>
<feature type="transmembrane region" description="Helical" evidence="1">
    <location>
        <begin position="120"/>
        <end position="138"/>
    </location>
</feature>
<reference evidence="2 3" key="1">
    <citation type="submission" date="2017-06" db="EMBL/GenBank/DDBJ databases">
        <authorList>
            <person name="Kim H.J."/>
            <person name="Triplett B.A."/>
        </authorList>
    </citation>
    <scope>NUCLEOTIDE SEQUENCE [LARGE SCALE GENOMIC DNA]</scope>
    <source>
        <strain evidence="2 3">DSM 44715</strain>
    </source>
</reference>
<keyword evidence="1" id="KW-0472">Membrane</keyword>
<proteinExistence type="predicted"/>
<dbReference type="RefSeq" id="WP_089329493.1">
    <property type="nucleotide sequence ID" value="NZ_FZOR01000037.1"/>
</dbReference>
<feature type="transmembrane region" description="Helical" evidence="1">
    <location>
        <begin position="29"/>
        <end position="47"/>
    </location>
</feature>
<feature type="transmembrane region" description="Helical" evidence="1">
    <location>
        <begin position="92"/>
        <end position="114"/>
    </location>
</feature>